<feature type="transmembrane region" description="Helical" evidence="1">
    <location>
        <begin position="75"/>
        <end position="99"/>
    </location>
</feature>
<keyword evidence="1" id="KW-0812">Transmembrane</keyword>
<evidence type="ECO:0000313" key="2">
    <source>
        <dbReference type="EMBL" id="TDX58949.1"/>
    </source>
</evidence>
<keyword evidence="1" id="KW-1133">Transmembrane helix</keyword>
<comment type="caution">
    <text evidence="2">The sequence shown here is derived from an EMBL/GenBank/DDBJ whole genome shotgun (WGS) entry which is preliminary data.</text>
</comment>
<name>A0A4V6QBG1_9FIRM</name>
<protein>
    <submittedName>
        <fullName evidence="2">Sporulation protein YtrH</fullName>
    </submittedName>
</protein>
<dbReference type="Proteomes" id="UP000295832">
    <property type="component" value="Unassembled WGS sequence"/>
</dbReference>
<keyword evidence="1" id="KW-0472">Membrane</keyword>
<feature type="transmembrane region" description="Helical" evidence="1">
    <location>
        <begin position="45"/>
        <end position="63"/>
    </location>
</feature>
<evidence type="ECO:0000256" key="1">
    <source>
        <dbReference type="SAM" id="Phobius"/>
    </source>
</evidence>
<reference evidence="2 3" key="1">
    <citation type="submission" date="2019-03" db="EMBL/GenBank/DDBJ databases">
        <title>Subsurface microbial communities from deep shales in Ohio and West Virginia, USA.</title>
        <authorList>
            <person name="Wrighton K."/>
        </authorList>
    </citation>
    <scope>NUCLEOTIDE SEQUENCE [LARGE SCALE GENOMIC DNA]</scope>
    <source>
        <strain evidence="2 3">MSL 6dP</strain>
    </source>
</reference>
<dbReference type="Pfam" id="PF14034">
    <property type="entry name" value="Spore_YtrH"/>
    <property type="match status" value="1"/>
</dbReference>
<dbReference type="AlphaFoldDB" id="A0A4V6QBG1"/>
<evidence type="ECO:0000313" key="3">
    <source>
        <dbReference type="Proteomes" id="UP000295832"/>
    </source>
</evidence>
<dbReference type="InterPro" id="IPR025689">
    <property type="entry name" value="Spore_YtrH"/>
</dbReference>
<dbReference type="EMBL" id="SOEG01000002">
    <property type="protein sequence ID" value="TDX58949.1"/>
    <property type="molecule type" value="Genomic_DNA"/>
</dbReference>
<keyword evidence="3" id="KW-1185">Reference proteome</keyword>
<dbReference type="RefSeq" id="WP_134114536.1">
    <property type="nucleotide sequence ID" value="NZ_SOEG01000002.1"/>
</dbReference>
<dbReference type="STRING" id="926561.GCA_000379025_01990"/>
<organism evidence="2 3">
    <name type="scientific">Orenia marismortui</name>
    <dbReference type="NCBI Taxonomy" id="46469"/>
    <lineage>
        <taxon>Bacteria</taxon>
        <taxon>Bacillati</taxon>
        <taxon>Bacillota</taxon>
        <taxon>Clostridia</taxon>
        <taxon>Halanaerobiales</taxon>
        <taxon>Halobacteroidaceae</taxon>
        <taxon>Orenia</taxon>
    </lineage>
</organism>
<proteinExistence type="predicted"/>
<accession>A0A4V6QBG1</accession>
<sequence length="103" mass="11028">MARLSLVFFISLGVVLGGSILGSIGATLAKESPIKIMSQLSQEIKLWAVVTAMGGTFSHLRIIEGGMFEGKFILIFKQFILLMVAFLGAQLGIWLISIITGGN</sequence>
<gene>
    <name evidence="2" type="ORF">C7959_10287</name>
</gene>